<evidence type="ECO:0000313" key="3">
    <source>
        <dbReference type="EMBL" id="KAJ2786231.1"/>
    </source>
</evidence>
<dbReference type="Proteomes" id="UP001140217">
    <property type="component" value="Unassembled WGS sequence"/>
</dbReference>
<sequence>MRVLAAVFAAALGAASAGRLAASPDSPAPGLAAADAVGRSDAADLYAKALSSVHADQQSVSQGRGTGTQAAEGTLDMAFGDVFALRPESIRYIAGLLETLSRTGPQKSAEFAPLFGVQDAERVTPEAMASTAGLIASVGAMDAGALELVAKATGAAAATAAPDDPLVRHGSLFALSDILAMHPKRVRQVAHFFGSVAHMDAPELQSFLRDIGWVRLGAGKRAERSSAPWVIPDFGYMFPVDDAVLQGMADAAWSYTPRSAARTIAVRPKVERYLTEARAFIDVLPTIVSTLGLGNDPLVAALTQIIALSYKYPNESYWSLALRYYQEIGMPGIAWITSYPGQQLGNLASSFVSDAVTSALSGVIAGLFGTGAPAPTPTPTHASPSLLSPSSLSHSSSPSPTMPSSSLSSSSPSSSSSHLSSPSPSSSPSSSLTSTSPAGGPVSGKQTPAVVTMTVTALRGTVVIGIVAIAGSASVALASITIPGILSLDLSSGGGLKLNVLSGFIQANIGGHSQDKTRGSHPARPSSPPSAF</sequence>
<keyword evidence="4" id="KW-1185">Reference proteome</keyword>
<protein>
    <submittedName>
        <fullName evidence="3">Uncharacterized protein</fullName>
    </submittedName>
</protein>
<dbReference type="OrthoDB" id="5596462at2759"/>
<evidence type="ECO:0000313" key="4">
    <source>
        <dbReference type="Proteomes" id="UP001140217"/>
    </source>
</evidence>
<comment type="caution">
    <text evidence="3">The sequence shown here is derived from an EMBL/GenBank/DDBJ whole genome shotgun (WGS) entry which is preliminary data.</text>
</comment>
<accession>A0A9W8HHY9</accession>
<evidence type="ECO:0000256" key="2">
    <source>
        <dbReference type="SAM" id="SignalP"/>
    </source>
</evidence>
<name>A0A9W8HHY9_9FUNG</name>
<gene>
    <name evidence="3" type="ORF">H4R18_000078</name>
</gene>
<dbReference type="AlphaFoldDB" id="A0A9W8HHY9"/>
<keyword evidence="2" id="KW-0732">Signal</keyword>
<feature type="compositionally biased region" description="Low complexity" evidence="1">
    <location>
        <begin position="379"/>
        <end position="437"/>
    </location>
</feature>
<feature type="region of interest" description="Disordered" evidence="1">
    <location>
        <begin position="510"/>
        <end position="532"/>
    </location>
</feature>
<feature type="signal peptide" evidence="2">
    <location>
        <begin position="1"/>
        <end position="17"/>
    </location>
</feature>
<feature type="chain" id="PRO_5040811468" evidence="2">
    <location>
        <begin position="18"/>
        <end position="532"/>
    </location>
</feature>
<feature type="region of interest" description="Disordered" evidence="1">
    <location>
        <begin position="375"/>
        <end position="446"/>
    </location>
</feature>
<organism evidence="3 4">
    <name type="scientific">Coemansia javaensis</name>
    <dbReference type="NCBI Taxonomy" id="2761396"/>
    <lineage>
        <taxon>Eukaryota</taxon>
        <taxon>Fungi</taxon>
        <taxon>Fungi incertae sedis</taxon>
        <taxon>Zoopagomycota</taxon>
        <taxon>Kickxellomycotina</taxon>
        <taxon>Kickxellomycetes</taxon>
        <taxon>Kickxellales</taxon>
        <taxon>Kickxellaceae</taxon>
        <taxon>Coemansia</taxon>
    </lineage>
</organism>
<proteinExistence type="predicted"/>
<reference evidence="3" key="1">
    <citation type="submission" date="2022-07" db="EMBL/GenBank/DDBJ databases">
        <title>Phylogenomic reconstructions and comparative analyses of Kickxellomycotina fungi.</title>
        <authorList>
            <person name="Reynolds N.K."/>
            <person name="Stajich J.E."/>
            <person name="Barry K."/>
            <person name="Grigoriev I.V."/>
            <person name="Crous P."/>
            <person name="Smith M.E."/>
        </authorList>
    </citation>
    <scope>NUCLEOTIDE SEQUENCE</scope>
    <source>
        <strain evidence="3">NBRC 105414</strain>
    </source>
</reference>
<evidence type="ECO:0000256" key="1">
    <source>
        <dbReference type="SAM" id="MobiDB-lite"/>
    </source>
</evidence>
<dbReference type="EMBL" id="JANBUL010000003">
    <property type="protein sequence ID" value="KAJ2786231.1"/>
    <property type="molecule type" value="Genomic_DNA"/>
</dbReference>